<name>A0A3A1WLT7_9HYPH</name>
<dbReference type="Proteomes" id="UP000265750">
    <property type="component" value="Unassembled WGS sequence"/>
</dbReference>
<gene>
    <name evidence="2" type="ORF">D3218_08480</name>
</gene>
<protein>
    <submittedName>
        <fullName evidence="2">Uncharacterized protein</fullName>
    </submittedName>
</protein>
<dbReference type="EMBL" id="QYRN01000004">
    <property type="protein sequence ID" value="RIY01385.1"/>
    <property type="molecule type" value="Genomic_DNA"/>
</dbReference>
<keyword evidence="3" id="KW-1185">Reference proteome</keyword>
<sequence>MRRLLVQALVSSTVMVGIQGVLHFAPGLLPFGSETAERRQAAAPASEPIQVASAAPVEATESPSRFVEDRTGAEVKAGRFDIWRLREAAAAPAAPASTAAPGVAEAGPGDVMLFDRCRPDCESRDPLLAFNRQGSVRAAMLPQAAAEPVADSDPAPPAADTAPAAMPDESRNVVVSAARNGMSWARRMAETAEGALSW</sequence>
<organism evidence="2 3">
    <name type="scientific">Aureimonas flava</name>
    <dbReference type="NCBI Taxonomy" id="2320271"/>
    <lineage>
        <taxon>Bacteria</taxon>
        <taxon>Pseudomonadati</taxon>
        <taxon>Pseudomonadota</taxon>
        <taxon>Alphaproteobacteria</taxon>
        <taxon>Hyphomicrobiales</taxon>
        <taxon>Aurantimonadaceae</taxon>
        <taxon>Aureimonas</taxon>
    </lineage>
</organism>
<evidence type="ECO:0000313" key="2">
    <source>
        <dbReference type="EMBL" id="RIY01385.1"/>
    </source>
</evidence>
<comment type="caution">
    <text evidence="2">The sequence shown here is derived from an EMBL/GenBank/DDBJ whole genome shotgun (WGS) entry which is preliminary data.</text>
</comment>
<feature type="region of interest" description="Disordered" evidence="1">
    <location>
        <begin position="144"/>
        <end position="171"/>
    </location>
</feature>
<proteinExistence type="predicted"/>
<accession>A0A3A1WLT7</accession>
<evidence type="ECO:0000313" key="3">
    <source>
        <dbReference type="Proteomes" id="UP000265750"/>
    </source>
</evidence>
<reference evidence="3" key="1">
    <citation type="submission" date="2018-09" db="EMBL/GenBank/DDBJ databases">
        <authorList>
            <person name="Tuo L."/>
        </authorList>
    </citation>
    <scope>NUCLEOTIDE SEQUENCE [LARGE SCALE GENOMIC DNA]</scope>
    <source>
        <strain evidence="3">M2BS4Y-1</strain>
    </source>
</reference>
<dbReference type="AlphaFoldDB" id="A0A3A1WLT7"/>
<evidence type="ECO:0000256" key="1">
    <source>
        <dbReference type="SAM" id="MobiDB-lite"/>
    </source>
</evidence>
<feature type="compositionally biased region" description="Low complexity" evidence="1">
    <location>
        <begin position="144"/>
        <end position="167"/>
    </location>
</feature>